<dbReference type="Proteomes" id="UP000486534">
    <property type="component" value="Unassembled WGS sequence"/>
</dbReference>
<name>A0A7X1PNW7_9PSED</name>
<proteinExistence type="predicted"/>
<dbReference type="InterPro" id="IPR027375">
    <property type="entry name" value="DKNYY"/>
</dbReference>
<organism evidence="1 2">
    <name type="scientific">Pseudomonas piscis</name>
    <dbReference type="NCBI Taxonomy" id="2614538"/>
    <lineage>
        <taxon>Bacteria</taxon>
        <taxon>Pseudomonadati</taxon>
        <taxon>Pseudomonadota</taxon>
        <taxon>Gammaproteobacteria</taxon>
        <taxon>Pseudomonadales</taxon>
        <taxon>Pseudomonadaceae</taxon>
        <taxon>Pseudomonas</taxon>
    </lineage>
</organism>
<gene>
    <name evidence="1" type="ORF">GDH07_19185</name>
</gene>
<evidence type="ECO:0000313" key="2">
    <source>
        <dbReference type="Proteomes" id="UP000486534"/>
    </source>
</evidence>
<dbReference type="AlphaFoldDB" id="A0A7X1PNW7"/>
<dbReference type="EMBL" id="WHUV01000003">
    <property type="protein sequence ID" value="MQA55445.1"/>
    <property type="molecule type" value="Genomic_DNA"/>
</dbReference>
<dbReference type="RefSeq" id="WP_152898537.1">
    <property type="nucleotide sequence ID" value="NZ_WHUV01000003.1"/>
</dbReference>
<accession>A0A7X1PNW7</accession>
<protein>
    <recommendedName>
        <fullName evidence="3">DKNYY family protein</fullName>
    </recommendedName>
</protein>
<sequence length="237" mass="27659">MTWKKLAALPEHKFVGAYGIQYWAIREGKVWHQGRKLAAADPQTFEFCEEQYFLGRDASCIYHAWSRLPKIDRDSFRRVGLYWLDRQHVYFEYETSFKALQDVDPGSFRHVGGSYGADDHSAWYYGRKMSGNPRCMDLRVIAENDLYACDGEAVYYDGKPLKGVLAAQWRILTEEFSGDGKNLYFAERKLARADFATWRHVHGAWSKDQHRVFHMNLVMKDLAPEGFDETQARHLSR</sequence>
<comment type="caution">
    <text evidence="1">The sequence shown here is derived from an EMBL/GenBank/DDBJ whole genome shotgun (WGS) entry which is preliminary data.</text>
</comment>
<evidence type="ECO:0000313" key="1">
    <source>
        <dbReference type="EMBL" id="MQA55445.1"/>
    </source>
</evidence>
<reference evidence="1 2" key="1">
    <citation type="submission" date="2019-10" db="EMBL/GenBank/DDBJ databases">
        <title>Pseudomonas dajingensis sp. nov., isolated from the profound head ulcers of farmed Murray cod (Maccullochella peelii peelii).</title>
        <authorList>
            <person name="Liu Y."/>
        </authorList>
    </citation>
    <scope>NUCLEOTIDE SEQUENCE [LARGE SCALE GENOMIC DNA]</scope>
    <source>
        <strain evidence="1 2">MC042</strain>
    </source>
</reference>
<dbReference type="Pfam" id="PF13644">
    <property type="entry name" value="DKNYY"/>
    <property type="match status" value="1"/>
</dbReference>
<evidence type="ECO:0008006" key="3">
    <source>
        <dbReference type="Google" id="ProtNLM"/>
    </source>
</evidence>